<evidence type="ECO:0000313" key="1">
    <source>
        <dbReference type="EMBL" id="KAI8554550.1"/>
    </source>
</evidence>
<organism evidence="1 2">
    <name type="scientific">Rhododendron molle</name>
    <name type="common">Chinese azalea</name>
    <name type="synonym">Azalea mollis</name>
    <dbReference type="NCBI Taxonomy" id="49168"/>
    <lineage>
        <taxon>Eukaryota</taxon>
        <taxon>Viridiplantae</taxon>
        <taxon>Streptophyta</taxon>
        <taxon>Embryophyta</taxon>
        <taxon>Tracheophyta</taxon>
        <taxon>Spermatophyta</taxon>
        <taxon>Magnoliopsida</taxon>
        <taxon>eudicotyledons</taxon>
        <taxon>Gunneridae</taxon>
        <taxon>Pentapetalae</taxon>
        <taxon>asterids</taxon>
        <taxon>Ericales</taxon>
        <taxon>Ericaceae</taxon>
        <taxon>Ericoideae</taxon>
        <taxon>Rhodoreae</taxon>
        <taxon>Rhododendron</taxon>
    </lineage>
</organism>
<accession>A0ACC0NMT1</accession>
<proteinExistence type="predicted"/>
<comment type="caution">
    <text evidence="1">The sequence shown here is derived from an EMBL/GenBank/DDBJ whole genome shotgun (WGS) entry which is preliminary data.</text>
</comment>
<dbReference type="EMBL" id="CM046392">
    <property type="protein sequence ID" value="KAI8554550.1"/>
    <property type="molecule type" value="Genomic_DNA"/>
</dbReference>
<protein>
    <submittedName>
        <fullName evidence="1">Uncharacterized protein</fullName>
    </submittedName>
</protein>
<gene>
    <name evidence="1" type="ORF">RHMOL_Rhmol05G0107400</name>
</gene>
<dbReference type="Proteomes" id="UP001062846">
    <property type="component" value="Chromosome 5"/>
</dbReference>
<evidence type="ECO:0000313" key="2">
    <source>
        <dbReference type="Proteomes" id="UP001062846"/>
    </source>
</evidence>
<reference evidence="1" key="1">
    <citation type="submission" date="2022-02" db="EMBL/GenBank/DDBJ databases">
        <title>Plant Genome Project.</title>
        <authorList>
            <person name="Zhang R.-G."/>
        </authorList>
    </citation>
    <scope>NUCLEOTIDE SEQUENCE</scope>
    <source>
        <strain evidence="1">AT1</strain>
    </source>
</reference>
<keyword evidence="2" id="KW-1185">Reference proteome</keyword>
<sequence length="255" mass="27126">MKGNSLGSEESSCDCVRSPCDTGSPSRSVVPFASQMEDSGPGSPGDKKAQLIDKPVGSSYYATEPPESPRGGLIIPSFVSSDIGGPFSINEESSPVSSPRQAKRNDYVDIVMAHVFEDLSLKRKASNDLMLEAERSTKLQKAIRQQLWSPFSPSGGNSYAPADRRKGGTTGRRKRTQTKARVGGISRASAQFDEVGLIEAPLILSQEFRVVGDGGGESQVNGAAHWVASFASGSLPQKWDSIIASELSTILLSDC</sequence>
<name>A0ACC0NMT1_RHOML</name>